<dbReference type="EMBL" id="QHCR01000002">
    <property type="protein sequence ID" value="RHX81718.1"/>
    <property type="molecule type" value="Genomic_DNA"/>
</dbReference>
<reference evidence="3" key="1">
    <citation type="submission" date="2018-05" db="EMBL/GenBank/DDBJ databases">
        <title>Leptospira yasudae sp. nov. and Leptospira stimsonii sp. nov., two pathogenic species of the genus Leptospira isolated from environmental sources.</title>
        <authorList>
            <person name="Casanovas-Massana A."/>
            <person name="Hamond C."/>
            <person name="Santos L.A."/>
            <person name="Hacker K.P."/>
            <person name="Balassiano I."/>
            <person name="Medeiros M.A."/>
            <person name="Reis M.G."/>
            <person name="Ko A.I."/>
            <person name="Wunder E.A."/>
        </authorList>
    </citation>
    <scope>NUCLEOTIDE SEQUENCE [LARGE SCALE GENOMIC DNA]</scope>
    <source>
        <strain evidence="3">B21</strain>
    </source>
</reference>
<name>A0ABX9M7B6_9LEPT</name>
<keyword evidence="1" id="KW-0732">Signal</keyword>
<organism evidence="2 3">
    <name type="scientific">Leptospira yasudae</name>
    <dbReference type="NCBI Taxonomy" id="2202201"/>
    <lineage>
        <taxon>Bacteria</taxon>
        <taxon>Pseudomonadati</taxon>
        <taxon>Spirochaetota</taxon>
        <taxon>Spirochaetia</taxon>
        <taxon>Leptospirales</taxon>
        <taxon>Leptospiraceae</taxon>
        <taxon>Leptospira</taxon>
    </lineage>
</organism>
<sequence>MKLKILTLLLLSLLSIDCQIGTRVDACKSDLKRDYSASFCEILNIAPLARSRDGTNTDGTNTDGINNLIIGCLLYHVKLKECEKEGNQYVPALYSKE</sequence>
<evidence type="ECO:0000313" key="3">
    <source>
        <dbReference type="Proteomes" id="UP000285569"/>
    </source>
</evidence>
<dbReference type="RefSeq" id="WP_118955207.1">
    <property type="nucleotide sequence ID" value="NZ_QHCR01000002.1"/>
</dbReference>
<accession>A0ABX9M7B6</accession>
<comment type="caution">
    <text evidence="2">The sequence shown here is derived from an EMBL/GenBank/DDBJ whole genome shotgun (WGS) entry which is preliminary data.</text>
</comment>
<protein>
    <recommendedName>
        <fullName evidence="4">Lipoprotein</fullName>
    </recommendedName>
</protein>
<dbReference type="Proteomes" id="UP000285569">
    <property type="component" value="Unassembled WGS sequence"/>
</dbReference>
<evidence type="ECO:0000256" key="1">
    <source>
        <dbReference type="SAM" id="SignalP"/>
    </source>
</evidence>
<evidence type="ECO:0008006" key="4">
    <source>
        <dbReference type="Google" id="ProtNLM"/>
    </source>
</evidence>
<reference evidence="2 3" key="2">
    <citation type="journal article" date="2020" name="Int. J. Syst. Evol. Microbiol.">
        <title>Leptospira yasudae sp. nov. and Leptospira stimsonii sp. nov., two new species of the pathogenic group isolated from environmental sources.</title>
        <authorList>
            <person name="Casanovas-Massana A."/>
            <person name="Hamond C."/>
            <person name="Santos L.A."/>
            <person name="de Oliveira D."/>
            <person name="Hacker K.P."/>
            <person name="Balassiano I."/>
            <person name="Costa F."/>
            <person name="Medeiros M.A."/>
            <person name="Reis M.G."/>
            <person name="Ko A.I."/>
            <person name="Wunder E.A."/>
        </authorList>
    </citation>
    <scope>NUCLEOTIDE SEQUENCE [LARGE SCALE GENOMIC DNA]</scope>
    <source>
        <strain evidence="2 3">B21</strain>
    </source>
</reference>
<feature type="signal peptide" evidence="1">
    <location>
        <begin position="1"/>
        <end position="20"/>
    </location>
</feature>
<proteinExistence type="predicted"/>
<evidence type="ECO:0000313" key="2">
    <source>
        <dbReference type="EMBL" id="RHX81718.1"/>
    </source>
</evidence>
<gene>
    <name evidence="2" type="ORF">DLM77_06025</name>
</gene>
<feature type="chain" id="PRO_5046956717" description="Lipoprotein" evidence="1">
    <location>
        <begin position="21"/>
        <end position="97"/>
    </location>
</feature>
<keyword evidence="3" id="KW-1185">Reference proteome</keyword>